<feature type="compositionally biased region" description="Pro residues" evidence="1">
    <location>
        <begin position="159"/>
        <end position="195"/>
    </location>
</feature>
<dbReference type="Proteomes" id="UP001497623">
    <property type="component" value="Unassembled WGS sequence"/>
</dbReference>
<keyword evidence="4" id="KW-1185">Reference proteome</keyword>
<keyword evidence="2" id="KW-0812">Transmembrane</keyword>
<dbReference type="EMBL" id="CAXKWB010007728">
    <property type="protein sequence ID" value="CAL4088139.1"/>
    <property type="molecule type" value="Genomic_DNA"/>
</dbReference>
<organism evidence="3 4">
    <name type="scientific">Meganyctiphanes norvegica</name>
    <name type="common">Northern krill</name>
    <name type="synonym">Thysanopoda norvegica</name>
    <dbReference type="NCBI Taxonomy" id="48144"/>
    <lineage>
        <taxon>Eukaryota</taxon>
        <taxon>Metazoa</taxon>
        <taxon>Ecdysozoa</taxon>
        <taxon>Arthropoda</taxon>
        <taxon>Crustacea</taxon>
        <taxon>Multicrustacea</taxon>
        <taxon>Malacostraca</taxon>
        <taxon>Eumalacostraca</taxon>
        <taxon>Eucarida</taxon>
        <taxon>Euphausiacea</taxon>
        <taxon>Euphausiidae</taxon>
        <taxon>Meganyctiphanes</taxon>
    </lineage>
</organism>
<feature type="transmembrane region" description="Helical" evidence="2">
    <location>
        <begin position="82"/>
        <end position="108"/>
    </location>
</feature>
<feature type="non-terminal residue" evidence="3">
    <location>
        <position position="216"/>
    </location>
</feature>
<proteinExistence type="predicted"/>
<keyword evidence="2" id="KW-0472">Membrane</keyword>
<gene>
    <name evidence="3" type="ORF">MNOR_LOCUS13469</name>
</gene>
<feature type="region of interest" description="Disordered" evidence="1">
    <location>
        <begin position="150"/>
        <end position="216"/>
    </location>
</feature>
<evidence type="ECO:0000313" key="4">
    <source>
        <dbReference type="Proteomes" id="UP001497623"/>
    </source>
</evidence>
<feature type="transmembrane region" description="Helical" evidence="2">
    <location>
        <begin position="7"/>
        <end position="25"/>
    </location>
</feature>
<reference evidence="3 4" key="1">
    <citation type="submission" date="2024-05" db="EMBL/GenBank/DDBJ databases">
        <authorList>
            <person name="Wallberg A."/>
        </authorList>
    </citation>
    <scope>NUCLEOTIDE SEQUENCE [LARGE SCALE GENOMIC DNA]</scope>
</reference>
<keyword evidence="2" id="KW-1133">Transmembrane helix</keyword>
<accession>A0AAV2QLP4</accession>
<protein>
    <submittedName>
        <fullName evidence="3">Uncharacterized protein</fullName>
    </submittedName>
</protein>
<evidence type="ECO:0000313" key="3">
    <source>
        <dbReference type="EMBL" id="CAL4088139.1"/>
    </source>
</evidence>
<evidence type="ECO:0000256" key="1">
    <source>
        <dbReference type="SAM" id="MobiDB-lite"/>
    </source>
</evidence>
<dbReference type="AlphaFoldDB" id="A0AAV2QLP4"/>
<comment type="caution">
    <text evidence="3">The sequence shown here is derived from an EMBL/GenBank/DDBJ whole genome shotgun (WGS) entry which is preliminary data.</text>
</comment>
<name>A0AAV2QLP4_MEGNR</name>
<evidence type="ECO:0000256" key="2">
    <source>
        <dbReference type="SAM" id="Phobius"/>
    </source>
</evidence>
<sequence>MIDKTAALRITYLLIAFSCSIYSAHGYNYGHNNYYGNNDDSKEDSSDGFHTNLKDLGNHVDNIFDNDDDDYEHIKGLGFPQILLYIFIGILTVTGICVLCCCCCPFCIMYKRRKRAGAVHQQPPVPMQPAVQPIQTGGYIGPCQEGPTSYPAQTQPYPQQHPGPVQPCAPQQPYPQQHPGPVQPCAPQQPYPQQQPGPDRSCAPQQAYTPPHQPYP</sequence>